<reference evidence="1 2" key="1">
    <citation type="journal article" date="2023" name="Plants (Basel)">
        <title>Bridging the Gap: Combining Genomics and Transcriptomics Approaches to Understand Stylosanthes scabra, an Orphan Legume from the Brazilian Caatinga.</title>
        <authorList>
            <person name="Ferreira-Neto J.R.C."/>
            <person name="da Silva M.D."/>
            <person name="Binneck E."/>
            <person name="de Melo N.F."/>
            <person name="da Silva R.H."/>
            <person name="de Melo A.L.T.M."/>
            <person name="Pandolfi V."/>
            <person name="Bustamante F.O."/>
            <person name="Brasileiro-Vidal A.C."/>
            <person name="Benko-Iseppon A.M."/>
        </authorList>
    </citation>
    <scope>NUCLEOTIDE SEQUENCE [LARGE SCALE GENOMIC DNA]</scope>
    <source>
        <tissue evidence="1">Leaves</tissue>
    </source>
</reference>
<proteinExistence type="predicted"/>
<comment type="caution">
    <text evidence="1">The sequence shown here is derived from an EMBL/GenBank/DDBJ whole genome shotgun (WGS) entry which is preliminary data.</text>
</comment>
<organism evidence="1 2">
    <name type="scientific">Stylosanthes scabra</name>
    <dbReference type="NCBI Taxonomy" id="79078"/>
    <lineage>
        <taxon>Eukaryota</taxon>
        <taxon>Viridiplantae</taxon>
        <taxon>Streptophyta</taxon>
        <taxon>Embryophyta</taxon>
        <taxon>Tracheophyta</taxon>
        <taxon>Spermatophyta</taxon>
        <taxon>Magnoliopsida</taxon>
        <taxon>eudicotyledons</taxon>
        <taxon>Gunneridae</taxon>
        <taxon>Pentapetalae</taxon>
        <taxon>rosids</taxon>
        <taxon>fabids</taxon>
        <taxon>Fabales</taxon>
        <taxon>Fabaceae</taxon>
        <taxon>Papilionoideae</taxon>
        <taxon>50 kb inversion clade</taxon>
        <taxon>dalbergioids sensu lato</taxon>
        <taxon>Dalbergieae</taxon>
        <taxon>Pterocarpus clade</taxon>
        <taxon>Stylosanthes</taxon>
    </lineage>
</organism>
<keyword evidence="2" id="KW-1185">Reference proteome</keyword>
<evidence type="ECO:0000313" key="1">
    <source>
        <dbReference type="EMBL" id="MED6136917.1"/>
    </source>
</evidence>
<name>A0ABU6SKW3_9FABA</name>
<protein>
    <submittedName>
        <fullName evidence="1">Uncharacterized protein</fullName>
    </submittedName>
</protein>
<dbReference type="Proteomes" id="UP001341840">
    <property type="component" value="Unassembled WGS sequence"/>
</dbReference>
<dbReference type="EMBL" id="JASCZI010060944">
    <property type="protein sequence ID" value="MED6136917.1"/>
    <property type="molecule type" value="Genomic_DNA"/>
</dbReference>
<gene>
    <name evidence="1" type="ORF">PIB30_060181</name>
</gene>
<accession>A0ABU6SKW3</accession>
<evidence type="ECO:0000313" key="2">
    <source>
        <dbReference type="Proteomes" id="UP001341840"/>
    </source>
</evidence>
<sequence>MRKQNVIYAEYHDGPSFSLGFSQEFNTPTPSPDGSTSEDAEVLDIPPIREILPEDIIINWKCKEYNYSSLPRFLEDFYCVEVRIMNTTITDKNLDAYHKGGTYVGMNPKLGEDGKHFDRDKAANRKWIVINSAYALLCEYCHDDGLFRASNAFNLEKKELLVLDSMHDHPLDELRRSLDKYVGRLIEDMLKIVIPTFDQKGLVSQADMPKFQSNRTIMIAAYM</sequence>